<feature type="non-terminal residue" evidence="1">
    <location>
        <position position="1"/>
    </location>
</feature>
<evidence type="ECO:0000313" key="1">
    <source>
        <dbReference type="EMBL" id="GAG78329.1"/>
    </source>
</evidence>
<protein>
    <submittedName>
        <fullName evidence="1">Uncharacterized protein</fullName>
    </submittedName>
</protein>
<reference evidence="1" key="1">
    <citation type="journal article" date="2014" name="Front. Microbiol.">
        <title>High frequency of phylogenetically diverse reductive dehalogenase-homologous genes in deep subseafloor sedimentary metagenomes.</title>
        <authorList>
            <person name="Kawai M."/>
            <person name="Futagami T."/>
            <person name="Toyoda A."/>
            <person name="Takaki Y."/>
            <person name="Nishi S."/>
            <person name="Hori S."/>
            <person name="Arai W."/>
            <person name="Tsubouchi T."/>
            <person name="Morono Y."/>
            <person name="Uchiyama I."/>
            <person name="Ito T."/>
            <person name="Fujiyama A."/>
            <person name="Inagaki F."/>
            <person name="Takami H."/>
        </authorList>
    </citation>
    <scope>NUCLEOTIDE SEQUENCE</scope>
    <source>
        <strain evidence="1">Expedition CK06-06</strain>
    </source>
</reference>
<organism evidence="1">
    <name type="scientific">marine sediment metagenome</name>
    <dbReference type="NCBI Taxonomy" id="412755"/>
    <lineage>
        <taxon>unclassified sequences</taxon>
        <taxon>metagenomes</taxon>
        <taxon>ecological metagenomes</taxon>
    </lineage>
</organism>
<sequence>HKDIRNTQIYCYIDPTEVKEGLNEFYTKRDGLKPKTLEERIKDLEKELQKLKS</sequence>
<dbReference type="AlphaFoldDB" id="X1A9D5"/>
<accession>X1A9D5</accession>
<comment type="caution">
    <text evidence="1">The sequence shown here is derived from an EMBL/GenBank/DDBJ whole genome shotgun (WGS) entry which is preliminary data.</text>
</comment>
<proteinExistence type="predicted"/>
<gene>
    <name evidence="1" type="ORF">S01H4_23484</name>
</gene>
<name>X1A9D5_9ZZZZ</name>
<dbReference type="EMBL" id="BART01010903">
    <property type="protein sequence ID" value="GAG78329.1"/>
    <property type="molecule type" value="Genomic_DNA"/>
</dbReference>